<dbReference type="InterPro" id="IPR036087">
    <property type="entry name" value="Nict_dMeBzImd_PRibTrfase_sf"/>
</dbReference>
<keyword evidence="5 10" id="KW-0169">Cobalamin biosynthesis</keyword>
<evidence type="ECO:0000313" key="12">
    <source>
        <dbReference type="Proteomes" id="UP001220610"/>
    </source>
</evidence>
<keyword evidence="7 10" id="KW-0808">Transferase</keyword>
<dbReference type="PANTHER" id="PTHR43463:SF1">
    <property type="entry name" value="NICOTINATE-NUCLEOTIDE--DIMETHYLBENZIMIDAZOLE PHOSPHORIBOSYLTRANSFERASE"/>
    <property type="match status" value="1"/>
</dbReference>
<dbReference type="InterPro" id="IPR017846">
    <property type="entry name" value="Nict_dMeBzImd_PRibTrfase_bact"/>
</dbReference>
<reference evidence="11" key="1">
    <citation type="submission" date="2023-03" db="EMBL/GenBank/DDBJ databases">
        <title>Andean soil-derived lignocellulolytic bacterial consortium as a source of novel taxa and putative plastic-active enzymes.</title>
        <authorList>
            <person name="Diaz-Garcia L."/>
            <person name="Chuvochina M."/>
            <person name="Feuerriegel G."/>
            <person name="Bunk B."/>
            <person name="Sproer C."/>
            <person name="Streit W.R."/>
            <person name="Rodriguez L.M."/>
            <person name="Overmann J."/>
            <person name="Jimenez D.J."/>
        </authorList>
    </citation>
    <scope>NUCLEOTIDE SEQUENCE</scope>
    <source>
        <strain evidence="11">MAG 7</strain>
    </source>
</reference>
<evidence type="ECO:0000256" key="9">
    <source>
        <dbReference type="ARBA" id="ARBA00047340"/>
    </source>
</evidence>
<dbReference type="HAMAP" id="MF_00230">
    <property type="entry name" value="CobT"/>
    <property type="match status" value="1"/>
</dbReference>
<dbReference type="Pfam" id="PF02277">
    <property type="entry name" value="DBI_PRT"/>
    <property type="match status" value="1"/>
</dbReference>
<accession>A0AAJ5WVR2</accession>
<evidence type="ECO:0000256" key="2">
    <source>
        <dbReference type="ARBA" id="ARBA00007110"/>
    </source>
</evidence>
<comment type="similarity">
    <text evidence="2 10">Belongs to the CobT family.</text>
</comment>
<evidence type="ECO:0000256" key="6">
    <source>
        <dbReference type="ARBA" id="ARBA00022676"/>
    </source>
</evidence>
<dbReference type="InterPro" id="IPR023195">
    <property type="entry name" value="Nict_dMeBzImd_PRibTrfase_N"/>
</dbReference>
<proteinExistence type="inferred from homology"/>
<gene>
    <name evidence="10 11" type="primary">cobT</name>
    <name evidence="11" type="ORF">P0Y53_03030</name>
</gene>
<evidence type="ECO:0000256" key="7">
    <source>
        <dbReference type="ARBA" id="ARBA00022679"/>
    </source>
</evidence>
<dbReference type="GO" id="GO:0009236">
    <property type="term" value="P:cobalamin biosynthetic process"/>
    <property type="evidence" value="ECO:0007669"/>
    <property type="project" value="UniProtKB-UniRule"/>
</dbReference>
<evidence type="ECO:0000256" key="3">
    <source>
        <dbReference type="ARBA" id="ARBA00011991"/>
    </source>
</evidence>
<name>A0AAJ5WVR2_9BACT</name>
<protein>
    <recommendedName>
        <fullName evidence="4 10">Nicotinate-nucleotide--dimethylbenzimidazole phosphoribosyltransferase</fullName>
        <shortName evidence="10">NN:DBI PRT</shortName>
        <ecNumber evidence="3 10">2.4.2.21</ecNumber>
    </recommendedName>
    <alternativeName>
        <fullName evidence="8 10">N(1)-alpha-phosphoribosyltransferase</fullName>
    </alternativeName>
</protein>
<dbReference type="SUPFAM" id="SSF52733">
    <property type="entry name" value="Nicotinate mononucleotide:5,6-dimethylbenzimidazole phosphoribosyltransferase (CobT)"/>
    <property type="match status" value="1"/>
</dbReference>
<evidence type="ECO:0000313" key="11">
    <source>
        <dbReference type="EMBL" id="WEK36463.1"/>
    </source>
</evidence>
<dbReference type="InterPro" id="IPR003200">
    <property type="entry name" value="Nict_dMeBzImd_PRibTrfase"/>
</dbReference>
<dbReference type="Gene3D" id="1.10.1610.10">
    <property type="match status" value="1"/>
</dbReference>
<evidence type="ECO:0000256" key="10">
    <source>
        <dbReference type="HAMAP-Rule" id="MF_00230"/>
    </source>
</evidence>
<keyword evidence="6 10" id="KW-0328">Glycosyltransferase</keyword>
<dbReference type="PANTHER" id="PTHR43463">
    <property type="entry name" value="NICOTINATE-NUCLEOTIDE--DIMETHYLBENZIMIDAZOLE PHOSPHORIBOSYLTRANSFERASE"/>
    <property type="match status" value="1"/>
</dbReference>
<feature type="active site" description="Proton acceptor" evidence="10">
    <location>
        <position position="316"/>
    </location>
</feature>
<evidence type="ECO:0000256" key="4">
    <source>
        <dbReference type="ARBA" id="ARBA00015486"/>
    </source>
</evidence>
<evidence type="ECO:0000256" key="1">
    <source>
        <dbReference type="ARBA" id="ARBA00005049"/>
    </source>
</evidence>
<organism evidence="11 12">
    <name type="scientific">Candidatus Pseudobacter hemicellulosilyticus</name>
    <dbReference type="NCBI Taxonomy" id="3121375"/>
    <lineage>
        <taxon>Bacteria</taxon>
        <taxon>Pseudomonadati</taxon>
        <taxon>Bacteroidota</taxon>
        <taxon>Chitinophagia</taxon>
        <taxon>Chitinophagales</taxon>
        <taxon>Chitinophagaceae</taxon>
        <taxon>Pseudobacter</taxon>
    </lineage>
</organism>
<dbReference type="CDD" id="cd02439">
    <property type="entry name" value="DMB-PRT_CobT"/>
    <property type="match status" value="1"/>
</dbReference>
<dbReference type="AlphaFoldDB" id="A0AAJ5WVR2"/>
<dbReference type="EC" id="2.4.2.21" evidence="3 10"/>
<dbReference type="Proteomes" id="UP001220610">
    <property type="component" value="Chromosome"/>
</dbReference>
<comment type="catalytic activity">
    <reaction evidence="9 10">
        <text>5,6-dimethylbenzimidazole + nicotinate beta-D-ribonucleotide = alpha-ribazole 5'-phosphate + nicotinate + H(+)</text>
        <dbReference type="Rhea" id="RHEA:11196"/>
        <dbReference type="ChEBI" id="CHEBI:15378"/>
        <dbReference type="ChEBI" id="CHEBI:15890"/>
        <dbReference type="ChEBI" id="CHEBI:32544"/>
        <dbReference type="ChEBI" id="CHEBI:57502"/>
        <dbReference type="ChEBI" id="CHEBI:57918"/>
        <dbReference type="EC" id="2.4.2.21"/>
    </reaction>
</comment>
<dbReference type="NCBIfam" id="TIGR03160">
    <property type="entry name" value="cobT_DBIPRT"/>
    <property type="match status" value="1"/>
</dbReference>
<comment type="function">
    <text evidence="10">Catalyzes the synthesis of alpha-ribazole-5'-phosphate from nicotinate mononucleotide (NAMN) and 5,6-dimethylbenzimidazole (DMB).</text>
</comment>
<evidence type="ECO:0000256" key="8">
    <source>
        <dbReference type="ARBA" id="ARBA00030686"/>
    </source>
</evidence>
<dbReference type="EMBL" id="CP119311">
    <property type="protein sequence ID" value="WEK36463.1"/>
    <property type="molecule type" value="Genomic_DNA"/>
</dbReference>
<dbReference type="GO" id="GO:0008939">
    <property type="term" value="F:nicotinate-nucleotide-dimethylbenzimidazole phosphoribosyltransferase activity"/>
    <property type="evidence" value="ECO:0007669"/>
    <property type="project" value="UniProtKB-UniRule"/>
</dbReference>
<comment type="pathway">
    <text evidence="1 10">Nucleoside biosynthesis; alpha-ribazole biosynthesis; alpha-ribazole from 5,6-dimethylbenzimidazole: step 1/2.</text>
</comment>
<evidence type="ECO:0000256" key="5">
    <source>
        <dbReference type="ARBA" id="ARBA00022573"/>
    </source>
</evidence>
<dbReference type="NCBIfam" id="NF000996">
    <property type="entry name" value="PRK00105.1"/>
    <property type="match status" value="1"/>
</dbReference>
<sequence length="349" mass="37153">MASGKTMASLTEKLQQRINAKTKPPGSLGRLEEIALQVGLIQETLTPVITYPHIIVFAGDHGIAKTGLVNPYPQEVTAQMVLNFLQGGAAINVFCRQHGLTLKVVDAGVNFDWNQTLVNPDFLDMKIGHGTASYLDGPAMTADEVLRAIGAGRQLVDIVAGSGCNCLGFGEMGIGNTSSAALILSAVTGLPVEDCAGRGTGVNDQQLQTKIETLQKVHAFHRLQELSESPLPLLAKVGGYEIAMMTGAYLEAMERHMVIVVDGFITTAALLIARQLNPAVMEYCLFAHTSGEQGHEKMLHWLGVQPLLQLGMRLGEGTGAAMAIPLICSAVNFLNEMASFESAGVSNKE</sequence>
<dbReference type="Gene3D" id="3.40.50.10210">
    <property type="match status" value="1"/>
</dbReference>
<dbReference type="FunFam" id="3.40.50.10210:FF:000001">
    <property type="entry name" value="Nicotinate-nucleotide--dimethylbenzimidazole phosphoribosyltransferase"/>
    <property type="match status" value="1"/>
</dbReference>